<dbReference type="AlphaFoldDB" id="X0SPU3"/>
<evidence type="ECO:0000313" key="3">
    <source>
        <dbReference type="EMBL" id="GAF77151.1"/>
    </source>
</evidence>
<proteinExistence type="predicted"/>
<gene>
    <name evidence="3" type="ORF">S01H1_11155</name>
</gene>
<dbReference type="EMBL" id="BARS01005686">
    <property type="protein sequence ID" value="GAF77151.1"/>
    <property type="molecule type" value="Genomic_DNA"/>
</dbReference>
<organism evidence="3">
    <name type="scientific">marine sediment metagenome</name>
    <dbReference type="NCBI Taxonomy" id="412755"/>
    <lineage>
        <taxon>unclassified sequences</taxon>
        <taxon>metagenomes</taxon>
        <taxon>ecological metagenomes</taxon>
    </lineage>
</organism>
<feature type="coiled-coil region" evidence="1">
    <location>
        <begin position="32"/>
        <end position="101"/>
    </location>
</feature>
<accession>X0SPU3</accession>
<feature type="non-terminal residue" evidence="3">
    <location>
        <position position="1"/>
    </location>
</feature>
<reference evidence="3" key="1">
    <citation type="journal article" date="2014" name="Front. Microbiol.">
        <title>High frequency of phylogenetically diverse reductive dehalogenase-homologous genes in deep subseafloor sedimentary metagenomes.</title>
        <authorList>
            <person name="Kawai M."/>
            <person name="Futagami T."/>
            <person name="Toyoda A."/>
            <person name="Takaki Y."/>
            <person name="Nishi S."/>
            <person name="Hori S."/>
            <person name="Arai W."/>
            <person name="Tsubouchi T."/>
            <person name="Morono Y."/>
            <person name="Uchiyama I."/>
            <person name="Ito T."/>
            <person name="Fujiyama A."/>
            <person name="Inagaki F."/>
            <person name="Takami H."/>
        </authorList>
    </citation>
    <scope>NUCLEOTIDE SEQUENCE</scope>
    <source>
        <strain evidence="3">Expedition CK06-06</strain>
    </source>
</reference>
<feature type="compositionally biased region" description="Basic and acidic residues" evidence="2">
    <location>
        <begin position="150"/>
        <end position="173"/>
    </location>
</feature>
<evidence type="ECO:0000256" key="1">
    <source>
        <dbReference type="SAM" id="Coils"/>
    </source>
</evidence>
<evidence type="ECO:0000256" key="2">
    <source>
        <dbReference type="SAM" id="MobiDB-lite"/>
    </source>
</evidence>
<sequence>SEMKQETEKALQTSANMVNELSSSLEAKDVTLNDKEAEISALGETISDLELKITELTNEKTALETEKETFETEKADIVKRAEEAENKIAEMEKDQLTVARLSELKETGIVATNEKAIEDQTSKIREMSDEEFSSYKDELVAIREAIVAELKSKEETPGDTTTGEKEGGEKGGSEEDDDDAASDETAAIDPMKATFAALNMELVPGKDVLAKYRDLGKQMADNIAEKKGDK</sequence>
<protein>
    <submittedName>
        <fullName evidence="3">Uncharacterized protein</fullName>
    </submittedName>
</protein>
<comment type="caution">
    <text evidence="3">The sequence shown here is derived from an EMBL/GenBank/DDBJ whole genome shotgun (WGS) entry which is preliminary data.</text>
</comment>
<name>X0SPU3_9ZZZZ</name>
<feature type="region of interest" description="Disordered" evidence="2">
    <location>
        <begin position="149"/>
        <end position="188"/>
    </location>
</feature>
<keyword evidence="1" id="KW-0175">Coiled coil</keyword>